<keyword evidence="2" id="KW-1133">Transmembrane helix</keyword>
<dbReference type="Proteomes" id="UP000694865">
    <property type="component" value="Unplaced"/>
</dbReference>
<feature type="transmembrane region" description="Helical" evidence="2">
    <location>
        <begin position="112"/>
        <end position="130"/>
    </location>
</feature>
<sequence length="546" mass="60840">MLLGSRDNKTWTSIDMKVDTLPIPNADVWVQSSERTVATDTRVATVTMMSSDDDVFPELYSTSESKQNDDTTLKLRPGYASVVVLFKSLWDAITDPGVGILVDRFDSRFGKIKPWLVISTPFAMVSYFLLWCVPDIGDVGKLVYYLFFMCSVQTCLTCFHLPYAAMTMYLSNDQADRDSATAYRMTCEMLGIMLGVIIQAQFMTIGMNQKNSVNPCAALNDVIPDNMTSIMDYGNSTFTPTRFESTLSPATEDKDPMKLAFIFAALTVDVVFLICCIVVTLGTKEKQDDAVKNIPGEHNFFKDLKTVLSHGPYVKLLMCFMCALLALQGAACFSIPVWQMVSTRFGKKTTLAITLGTQIPLYASFSLLPGTPFVIFPVCVLFGLGAAVMILLPWSMIPDVIDDFTIKTGMRKEGLFYSFYVFFTKFAVGMALGMSTLALEFTGYEAGACVQPRAVGVTLRVLVSAPPTVFLVLGLFCLWRYPITEKSRAETRSQLQKIRERNRSTQSQTPMLDEEKLSVGDDNEYSFYLFRQSYYSNGSVEVLSSL</sequence>
<dbReference type="InterPro" id="IPR039672">
    <property type="entry name" value="MFS_2"/>
</dbReference>
<evidence type="ECO:0000313" key="4">
    <source>
        <dbReference type="RefSeq" id="XP_006820221.1"/>
    </source>
</evidence>
<dbReference type="RefSeq" id="XP_006820221.1">
    <property type="nucleotide sequence ID" value="XM_006820158.1"/>
</dbReference>
<feature type="transmembrane region" description="Helical" evidence="2">
    <location>
        <begin position="142"/>
        <end position="163"/>
    </location>
</feature>
<dbReference type="GeneID" id="102803347"/>
<evidence type="ECO:0000256" key="2">
    <source>
        <dbReference type="SAM" id="Phobius"/>
    </source>
</evidence>
<dbReference type="InterPro" id="IPR036259">
    <property type="entry name" value="MFS_trans_sf"/>
</dbReference>
<evidence type="ECO:0000313" key="3">
    <source>
        <dbReference type="Proteomes" id="UP000694865"/>
    </source>
</evidence>
<comment type="similarity">
    <text evidence="1">Belongs to the major facilitator superfamily.</text>
</comment>
<feature type="transmembrane region" description="Helical" evidence="2">
    <location>
        <begin position="183"/>
        <end position="202"/>
    </location>
</feature>
<protein>
    <submittedName>
        <fullName evidence="4">Major facilitator superfamily domain-containing protein 2A-like</fullName>
    </submittedName>
</protein>
<dbReference type="Gene3D" id="1.20.1250.20">
    <property type="entry name" value="MFS general substrate transporter like domains"/>
    <property type="match status" value="1"/>
</dbReference>
<accession>A0ABM0MJN0</accession>
<dbReference type="Pfam" id="PF13347">
    <property type="entry name" value="MFS_2"/>
    <property type="match status" value="2"/>
</dbReference>
<dbReference type="PANTHER" id="PTHR11328">
    <property type="entry name" value="MAJOR FACILITATOR SUPERFAMILY DOMAIN-CONTAINING PROTEIN"/>
    <property type="match status" value="1"/>
</dbReference>
<feature type="transmembrane region" description="Helical" evidence="2">
    <location>
        <begin position="313"/>
        <end position="338"/>
    </location>
</feature>
<name>A0ABM0MJN0_SACKO</name>
<keyword evidence="2" id="KW-0812">Transmembrane</keyword>
<keyword evidence="3" id="KW-1185">Reference proteome</keyword>
<feature type="transmembrane region" description="Helical" evidence="2">
    <location>
        <begin position="259"/>
        <end position="281"/>
    </location>
</feature>
<proteinExistence type="inferred from homology"/>
<dbReference type="PANTHER" id="PTHR11328:SF24">
    <property type="entry name" value="MAJOR FACILITATOR SUPERFAMILY (MFS) PROFILE DOMAIN-CONTAINING PROTEIN"/>
    <property type="match status" value="1"/>
</dbReference>
<feature type="transmembrane region" description="Helical" evidence="2">
    <location>
        <begin position="415"/>
        <end position="439"/>
    </location>
</feature>
<dbReference type="SUPFAM" id="SSF103473">
    <property type="entry name" value="MFS general substrate transporter"/>
    <property type="match status" value="1"/>
</dbReference>
<evidence type="ECO:0000256" key="1">
    <source>
        <dbReference type="ARBA" id="ARBA00008335"/>
    </source>
</evidence>
<gene>
    <name evidence="4" type="primary">LOC102803347</name>
</gene>
<feature type="transmembrane region" description="Helical" evidence="2">
    <location>
        <begin position="374"/>
        <end position="394"/>
    </location>
</feature>
<reference evidence="4" key="1">
    <citation type="submission" date="2025-08" db="UniProtKB">
        <authorList>
            <consortium name="RefSeq"/>
        </authorList>
    </citation>
    <scope>IDENTIFICATION</scope>
    <source>
        <tissue evidence="4">Testes</tissue>
    </source>
</reference>
<keyword evidence="2" id="KW-0472">Membrane</keyword>
<organism evidence="3 4">
    <name type="scientific">Saccoglossus kowalevskii</name>
    <name type="common">Acorn worm</name>
    <dbReference type="NCBI Taxonomy" id="10224"/>
    <lineage>
        <taxon>Eukaryota</taxon>
        <taxon>Metazoa</taxon>
        <taxon>Hemichordata</taxon>
        <taxon>Enteropneusta</taxon>
        <taxon>Harrimaniidae</taxon>
        <taxon>Saccoglossus</taxon>
    </lineage>
</organism>
<feature type="transmembrane region" description="Helical" evidence="2">
    <location>
        <begin position="459"/>
        <end position="479"/>
    </location>
</feature>